<sequence length="303" mass="33924">MKYVLLVLLTTLCVSNLCAQDREQRRKEILEKFDKDGDGRLSKEEHEAVRASFEKERDSRKKTSQTDKKRTPKPKVDESFIKGAVVSMPSSLDAETKTLRNEFVFFKQVNQTEKTPLIIYLHGGGAHNGPTSRHLSNPTASLISKGKYPFNLLIPVFQKAEGMPNGWNPDDLTRLLKFIINEYNIDAKRVFLTGHSMGGAGTLMWGNKYPELFAGLVPRSAGGAESPKGELPVQAKNFVKVPIWAFHGSKDGACDYRKIESLLKEIKSLGAQPKFTLLEGLGHNISSAVNSDDKILKWFMEQK</sequence>
<organism evidence="5 6">
    <name type="scientific">Lentisphaera profundi</name>
    <dbReference type="NCBI Taxonomy" id="1658616"/>
    <lineage>
        <taxon>Bacteria</taxon>
        <taxon>Pseudomonadati</taxon>
        <taxon>Lentisphaerota</taxon>
        <taxon>Lentisphaeria</taxon>
        <taxon>Lentisphaerales</taxon>
        <taxon>Lentisphaeraceae</taxon>
        <taxon>Lentisphaera</taxon>
    </lineage>
</organism>
<dbReference type="Gene3D" id="3.40.50.1820">
    <property type="entry name" value="alpha/beta hydrolase"/>
    <property type="match status" value="1"/>
</dbReference>
<dbReference type="PANTHER" id="PTHR43037:SF1">
    <property type="entry name" value="BLL1128 PROTEIN"/>
    <property type="match status" value="1"/>
</dbReference>
<feature type="chain" id="PRO_5046605162" evidence="3">
    <location>
        <begin position="20"/>
        <end position="303"/>
    </location>
</feature>
<gene>
    <name evidence="5" type="ORF">PQO03_06750</name>
</gene>
<dbReference type="SUPFAM" id="SSF47473">
    <property type="entry name" value="EF-hand"/>
    <property type="match status" value="1"/>
</dbReference>
<dbReference type="Pfam" id="PF02230">
    <property type="entry name" value="Abhydrolase_2"/>
    <property type="match status" value="1"/>
</dbReference>
<name>A0ABY7VMX7_9BACT</name>
<evidence type="ECO:0000313" key="6">
    <source>
        <dbReference type="Proteomes" id="UP001214250"/>
    </source>
</evidence>
<feature type="region of interest" description="Disordered" evidence="2">
    <location>
        <begin position="32"/>
        <end position="75"/>
    </location>
</feature>
<dbReference type="RefSeq" id="WP_274148951.1">
    <property type="nucleotide sequence ID" value="NZ_CP117811.1"/>
</dbReference>
<accession>A0ABY7VMX7</accession>
<reference evidence="5 6" key="1">
    <citation type="submission" date="2023-02" db="EMBL/GenBank/DDBJ databases">
        <title>Genome sequence of Lentisphaera profundi SAORIC-696.</title>
        <authorList>
            <person name="Kim e."/>
            <person name="Cho J.-C."/>
            <person name="Choi A."/>
            <person name="Kang I."/>
        </authorList>
    </citation>
    <scope>NUCLEOTIDE SEQUENCE [LARGE SCALE GENOMIC DNA]</scope>
    <source>
        <strain evidence="5 6">SAORIC-696</strain>
    </source>
</reference>
<dbReference type="PANTHER" id="PTHR43037">
    <property type="entry name" value="UNNAMED PRODUCT-RELATED"/>
    <property type="match status" value="1"/>
</dbReference>
<proteinExistence type="predicted"/>
<feature type="signal peptide" evidence="3">
    <location>
        <begin position="1"/>
        <end position="19"/>
    </location>
</feature>
<dbReference type="SUPFAM" id="SSF53474">
    <property type="entry name" value="alpha/beta-Hydrolases"/>
    <property type="match status" value="1"/>
</dbReference>
<dbReference type="InterPro" id="IPR029058">
    <property type="entry name" value="AB_hydrolase_fold"/>
</dbReference>
<protein>
    <submittedName>
        <fullName evidence="5">Prolyl oligopeptidase family serine peptidase</fullName>
    </submittedName>
</protein>
<dbReference type="PROSITE" id="PS50222">
    <property type="entry name" value="EF_HAND_2"/>
    <property type="match status" value="1"/>
</dbReference>
<dbReference type="Gene3D" id="1.10.238.10">
    <property type="entry name" value="EF-hand"/>
    <property type="match status" value="1"/>
</dbReference>
<dbReference type="InterPro" id="IPR050955">
    <property type="entry name" value="Plant_Biomass_Hydrol_Est"/>
</dbReference>
<dbReference type="InterPro" id="IPR002048">
    <property type="entry name" value="EF_hand_dom"/>
</dbReference>
<evidence type="ECO:0000256" key="1">
    <source>
        <dbReference type="ARBA" id="ARBA00022729"/>
    </source>
</evidence>
<keyword evidence="1 3" id="KW-0732">Signal</keyword>
<keyword evidence="6" id="KW-1185">Reference proteome</keyword>
<evidence type="ECO:0000256" key="3">
    <source>
        <dbReference type="SAM" id="SignalP"/>
    </source>
</evidence>
<evidence type="ECO:0000256" key="2">
    <source>
        <dbReference type="SAM" id="MobiDB-lite"/>
    </source>
</evidence>
<dbReference type="InterPro" id="IPR003140">
    <property type="entry name" value="PLipase/COase/thioEstase"/>
</dbReference>
<dbReference type="InterPro" id="IPR011992">
    <property type="entry name" value="EF-hand-dom_pair"/>
</dbReference>
<dbReference type="Proteomes" id="UP001214250">
    <property type="component" value="Chromosome 1"/>
</dbReference>
<dbReference type="EMBL" id="CP117811">
    <property type="protein sequence ID" value="WDE95415.1"/>
    <property type="molecule type" value="Genomic_DNA"/>
</dbReference>
<evidence type="ECO:0000259" key="4">
    <source>
        <dbReference type="PROSITE" id="PS50222"/>
    </source>
</evidence>
<evidence type="ECO:0000313" key="5">
    <source>
        <dbReference type="EMBL" id="WDE95415.1"/>
    </source>
</evidence>
<feature type="domain" description="EF-hand" evidence="4">
    <location>
        <begin position="21"/>
        <end position="56"/>
    </location>
</feature>